<evidence type="ECO:0000256" key="3">
    <source>
        <dbReference type="ARBA" id="ARBA00022989"/>
    </source>
</evidence>
<organism evidence="7 8">
    <name type="scientific">Caerostris extrusa</name>
    <name type="common">Bark spider</name>
    <name type="synonym">Caerostris bankana</name>
    <dbReference type="NCBI Taxonomy" id="172846"/>
    <lineage>
        <taxon>Eukaryota</taxon>
        <taxon>Metazoa</taxon>
        <taxon>Ecdysozoa</taxon>
        <taxon>Arthropoda</taxon>
        <taxon>Chelicerata</taxon>
        <taxon>Arachnida</taxon>
        <taxon>Araneae</taxon>
        <taxon>Araneomorphae</taxon>
        <taxon>Entelegynae</taxon>
        <taxon>Araneoidea</taxon>
        <taxon>Araneidae</taxon>
        <taxon>Caerostris</taxon>
    </lineage>
</organism>
<sequence>MTRPDFTDGVNCSGCFENEVIRLTICNMAMLESVNKQVSQSKATRLYAFQCHSIVMEITSRIIGVGLGDSNDTRLLPDEKSIKIILTHPPRPSQSAPGTVLMGWETEGCSVVRSEIDFTECECNHLTNFAILMDFAGPEFKPEDENVLNILSSVFCDLFSSRRNTITCNLAVCLLAMNILVQTGLKREATT</sequence>
<name>A0AAV4Y026_CAEEX</name>
<comment type="subcellular location">
    <subcellularLocation>
        <location evidence="1">Membrane</location>
    </subcellularLocation>
</comment>
<dbReference type="EMBL" id="BPLR01001065">
    <property type="protein sequence ID" value="GIY99571.1"/>
    <property type="molecule type" value="Genomic_DNA"/>
</dbReference>
<protein>
    <submittedName>
        <fullName evidence="7">GPS domain-containing protein</fullName>
    </submittedName>
</protein>
<evidence type="ECO:0000256" key="5">
    <source>
        <dbReference type="ARBA" id="ARBA00023157"/>
    </source>
</evidence>
<dbReference type="PANTHER" id="PTHR12011:SF347">
    <property type="entry name" value="FI21270P1-RELATED"/>
    <property type="match status" value="1"/>
</dbReference>
<dbReference type="PROSITE" id="PS50221">
    <property type="entry name" value="GAIN_B"/>
    <property type="match status" value="1"/>
</dbReference>
<comment type="caution">
    <text evidence="7">The sequence shown here is derived from an EMBL/GenBank/DDBJ whole genome shotgun (WGS) entry which is preliminary data.</text>
</comment>
<evidence type="ECO:0000256" key="2">
    <source>
        <dbReference type="ARBA" id="ARBA00022692"/>
    </source>
</evidence>
<dbReference type="InterPro" id="IPR046338">
    <property type="entry name" value="GAIN_dom_sf"/>
</dbReference>
<keyword evidence="2" id="KW-0812">Transmembrane</keyword>
<evidence type="ECO:0000259" key="6">
    <source>
        <dbReference type="PROSITE" id="PS50221"/>
    </source>
</evidence>
<dbReference type="Pfam" id="PF01825">
    <property type="entry name" value="GPS"/>
    <property type="match status" value="1"/>
</dbReference>
<evidence type="ECO:0000313" key="8">
    <source>
        <dbReference type="Proteomes" id="UP001054945"/>
    </source>
</evidence>
<reference evidence="7 8" key="1">
    <citation type="submission" date="2021-06" db="EMBL/GenBank/DDBJ databases">
        <title>Caerostris extrusa draft genome.</title>
        <authorList>
            <person name="Kono N."/>
            <person name="Arakawa K."/>
        </authorList>
    </citation>
    <scope>NUCLEOTIDE SEQUENCE [LARGE SCALE GENOMIC DNA]</scope>
</reference>
<keyword evidence="5" id="KW-1015">Disulfide bond</keyword>
<dbReference type="AlphaFoldDB" id="A0AAV4Y026"/>
<accession>A0AAV4Y026</accession>
<dbReference type="Proteomes" id="UP001054945">
    <property type="component" value="Unassembled WGS sequence"/>
</dbReference>
<keyword evidence="8" id="KW-1185">Reference proteome</keyword>
<dbReference type="PANTHER" id="PTHR12011">
    <property type="entry name" value="ADHESION G-PROTEIN COUPLED RECEPTOR"/>
    <property type="match status" value="1"/>
</dbReference>
<dbReference type="InterPro" id="IPR057244">
    <property type="entry name" value="GAIN_B"/>
</dbReference>
<keyword evidence="3" id="KW-1133">Transmembrane helix</keyword>
<proteinExistence type="predicted"/>
<dbReference type="Gene3D" id="2.60.220.50">
    <property type="match status" value="1"/>
</dbReference>
<dbReference type="InterPro" id="IPR000203">
    <property type="entry name" value="GPS"/>
</dbReference>
<dbReference type="GO" id="GO:0005886">
    <property type="term" value="C:plasma membrane"/>
    <property type="evidence" value="ECO:0007669"/>
    <property type="project" value="TreeGrafter"/>
</dbReference>
<feature type="domain" description="GAIN-B" evidence="6">
    <location>
        <begin position="1"/>
        <end position="139"/>
    </location>
</feature>
<evidence type="ECO:0000256" key="1">
    <source>
        <dbReference type="ARBA" id="ARBA00004370"/>
    </source>
</evidence>
<feature type="non-terminal residue" evidence="7">
    <location>
        <position position="191"/>
    </location>
</feature>
<evidence type="ECO:0000313" key="7">
    <source>
        <dbReference type="EMBL" id="GIY99571.1"/>
    </source>
</evidence>
<evidence type="ECO:0000256" key="4">
    <source>
        <dbReference type="ARBA" id="ARBA00023136"/>
    </source>
</evidence>
<keyword evidence="4" id="KW-0472">Membrane</keyword>
<dbReference type="SMART" id="SM00303">
    <property type="entry name" value="GPS"/>
    <property type="match status" value="1"/>
</dbReference>
<gene>
    <name evidence="7" type="primary">AVEN_268119_1</name>
    <name evidence="7" type="ORF">CEXT_499291</name>
</gene>